<dbReference type="Proteomes" id="UP001530315">
    <property type="component" value="Unassembled WGS sequence"/>
</dbReference>
<organism evidence="10 11">
    <name type="scientific">Stephanodiscus triporus</name>
    <dbReference type="NCBI Taxonomy" id="2934178"/>
    <lineage>
        <taxon>Eukaryota</taxon>
        <taxon>Sar</taxon>
        <taxon>Stramenopiles</taxon>
        <taxon>Ochrophyta</taxon>
        <taxon>Bacillariophyta</taxon>
        <taxon>Coscinodiscophyceae</taxon>
        <taxon>Thalassiosirophycidae</taxon>
        <taxon>Stephanodiscales</taxon>
        <taxon>Stephanodiscaceae</taxon>
        <taxon>Stephanodiscus</taxon>
    </lineage>
</organism>
<feature type="domain" description="CXC" evidence="9">
    <location>
        <begin position="501"/>
        <end position="607"/>
    </location>
</feature>
<dbReference type="SMART" id="SM00317">
    <property type="entry name" value="SET"/>
    <property type="match status" value="1"/>
</dbReference>
<dbReference type="Pfam" id="PF21358">
    <property type="entry name" value="Ezh2_MCSS"/>
    <property type="match status" value="1"/>
</dbReference>
<dbReference type="Pfam" id="PF18264">
    <property type="entry name" value="preSET_CXC"/>
    <property type="match status" value="1"/>
</dbReference>
<reference evidence="10 11" key="1">
    <citation type="submission" date="2024-10" db="EMBL/GenBank/DDBJ databases">
        <title>Updated reference genomes for cyclostephanoid diatoms.</title>
        <authorList>
            <person name="Roberts W.R."/>
            <person name="Alverson A.J."/>
        </authorList>
    </citation>
    <scope>NUCLEOTIDE SEQUENCE [LARGE SCALE GENOMIC DNA]</scope>
    <source>
        <strain evidence="10 11">AJA276-08</strain>
    </source>
</reference>
<dbReference type="PROSITE" id="PS50280">
    <property type="entry name" value="SET"/>
    <property type="match status" value="1"/>
</dbReference>
<feature type="region of interest" description="Disordered" evidence="7">
    <location>
        <begin position="122"/>
        <end position="151"/>
    </location>
</feature>
<evidence type="ECO:0000256" key="1">
    <source>
        <dbReference type="ARBA" id="ARBA00022603"/>
    </source>
</evidence>
<keyword evidence="4" id="KW-0805">Transcription regulation</keyword>
<protein>
    <recommendedName>
        <fullName evidence="12">[Histone H3]-lysine(27) N-trimethyltransferase</fullName>
    </recommendedName>
</protein>
<feature type="region of interest" description="Disordered" evidence="7">
    <location>
        <begin position="14"/>
        <end position="62"/>
    </location>
</feature>
<comment type="caution">
    <text evidence="10">The sequence shown here is derived from an EMBL/GenBank/DDBJ whole genome shotgun (WGS) entry which is preliminary data.</text>
</comment>
<dbReference type="SUPFAM" id="SSF82199">
    <property type="entry name" value="SET domain"/>
    <property type="match status" value="1"/>
</dbReference>
<feature type="compositionally biased region" description="Basic and acidic residues" evidence="7">
    <location>
        <begin position="130"/>
        <end position="151"/>
    </location>
</feature>
<evidence type="ECO:0000256" key="4">
    <source>
        <dbReference type="ARBA" id="ARBA00023015"/>
    </source>
</evidence>
<feature type="domain" description="SET" evidence="8">
    <location>
        <begin position="611"/>
        <end position="755"/>
    </location>
</feature>
<keyword evidence="2" id="KW-0808">Transferase</keyword>
<evidence type="ECO:0008006" key="12">
    <source>
        <dbReference type="Google" id="ProtNLM"/>
    </source>
</evidence>
<dbReference type="InterPro" id="IPR045318">
    <property type="entry name" value="EZH1/2-like"/>
</dbReference>
<evidence type="ECO:0000256" key="2">
    <source>
        <dbReference type="ARBA" id="ARBA00022679"/>
    </source>
</evidence>
<evidence type="ECO:0000256" key="7">
    <source>
        <dbReference type="SAM" id="MobiDB-lite"/>
    </source>
</evidence>
<feature type="region of interest" description="Disordered" evidence="7">
    <location>
        <begin position="312"/>
        <end position="344"/>
    </location>
</feature>
<dbReference type="InterPro" id="IPR026489">
    <property type="entry name" value="CXC_dom"/>
</dbReference>
<gene>
    <name evidence="10" type="ORF">ACHAW5_003701</name>
</gene>
<dbReference type="SMART" id="SM01114">
    <property type="entry name" value="CXC"/>
    <property type="match status" value="1"/>
</dbReference>
<proteinExistence type="predicted"/>
<dbReference type="InterPro" id="IPR033467">
    <property type="entry name" value="Tesmin/TSO1-like_CXC"/>
</dbReference>
<keyword evidence="5" id="KW-0804">Transcription</keyword>
<dbReference type="PROSITE" id="PS51633">
    <property type="entry name" value="CXC"/>
    <property type="match status" value="1"/>
</dbReference>
<dbReference type="EMBL" id="JALLAZ020000231">
    <property type="protein sequence ID" value="KAL3800053.1"/>
    <property type="molecule type" value="Genomic_DNA"/>
</dbReference>
<dbReference type="InterPro" id="IPR041355">
    <property type="entry name" value="Pre-SET_CXC"/>
</dbReference>
<dbReference type="GO" id="GO:0140951">
    <property type="term" value="F:histone H3K27 trimethyltransferase activity"/>
    <property type="evidence" value="ECO:0007669"/>
    <property type="project" value="UniProtKB-EC"/>
</dbReference>
<name>A0ABD3QJD0_9STRA</name>
<dbReference type="Pfam" id="PF00856">
    <property type="entry name" value="SET"/>
    <property type="match status" value="1"/>
</dbReference>
<dbReference type="Gene3D" id="2.170.270.10">
    <property type="entry name" value="SET domain"/>
    <property type="match status" value="1"/>
</dbReference>
<evidence type="ECO:0000256" key="3">
    <source>
        <dbReference type="ARBA" id="ARBA00022691"/>
    </source>
</evidence>
<dbReference type="GO" id="GO:0032259">
    <property type="term" value="P:methylation"/>
    <property type="evidence" value="ECO:0007669"/>
    <property type="project" value="UniProtKB-KW"/>
</dbReference>
<keyword evidence="11" id="KW-1185">Reference proteome</keyword>
<sequence length="793" mass="88857">MTDVGASSPLKACLIAPSFGPSSPPPASALASRRRSRAASSSSSSSSSFVDPPGPRSNNIDDVVVVANDDAAVREEYERARRTRDLERERLVRDELLVGRDAAVRRMLSTTTATTTTIIPRPLLFPRLPPNHDDVDAPVRRKRGREDVAAGDERDDDCYALAIRSASSTATTTTTTTTHRRTLPIEGSHPPRPKSSSLVFLRSILAVEDEPSLAYVPYFGDGDNEDIYSELFDTTERERLYEFGPKYAEEETLGTIDDVLRSMARREPRSFGDPIALDRIHHVLSELADVDLVRVRQRHSLCFAKVEMNGETSDDAKASTDEDRPRNGNSGGSGLASSPCCGGRSKNSDAPVAVPYESIMDSYRNLFCRRCFTYDCNVHGNLPKANIDLLGELAVQKELDGHWKELDKDIDVAYREPKRNGKLQHDGKNVPLTPAQQSICRRAYHIFRGDIEKVAETIGAAPGSVRAYVKSKKIDPLPPNRFINTQLSSSKKNGKISYTSMKNYNPKWLRRIQSKIIHPGFLPCDHDEPCNDETCSCVQNGFFCTKHCGYANKSPNFFRGCACKAGDCRTNACPCYAARRECDPDLCRTCLACCDPPGAPATGDGQRCRNDNISMRRHTHTLIAESDIKEAGFGLFTKRSLKKGDFVLEYVGELISQEEAERRGVIYDKMNMRSVRNEYGTALLLVYQCNIIYLFNLSSDLVIDATRKGNKARYANHSSTPNIEPRTVFVNGDQRIGFYAKHDIDAQSELYFDYRYDDKMDNELIYKPDHSVNFDWMKKNDDKRKKHPKKEKS</sequence>
<accession>A0ABD3QJD0</accession>
<dbReference type="InterPro" id="IPR046341">
    <property type="entry name" value="SET_dom_sf"/>
</dbReference>
<evidence type="ECO:0000259" key="9">
    <source>
        <dbReference type="PROSITE" id="PS51633"/>
    </source>
</evidence>
<feature type="compositionally biased region" description="Basic and acidic residues" evidence="7">
    <location>
        <begin position="314"/>
        <end position="326"/>
    </location>
</feature>
<keyword evidence="1" id="KW-0489">Methyltransferase</keyword>
<feature type="region of interest" description="Disordered" evidence="7">
    <location>
        <begin position="169"/>
        <end position="194"/>
    </location>
</feature>
<dbReference type="PANTHER" id="PTHR45747:SF4">
    <property type="entry name" value="HISTONE-LYSINE N-METHYLTRANSFERASE E(Z)"/>
    <property type="match status" value="1"/>
</dbReference>
<evidence type="ECO:0000313" key="10">
    <source>
        <dbReference type="EMBL" id="KAL3800053.1"/>
    </source>
</evidence>
<evidence type="ECO:0000313" key="11">
    <source>
        <dbReference type="Proteomes" id="UP001530315"/>
    </source>
</evidence>
<dbReference type="InterPro" id="IPR048358">
    <property type="entry name" value="EZH1/2_MCSS"/>
</dbReference>
<dbReference type="InterPro" id="IPR001214">
    <property type="entry name" value="SET_dom"/>
</dbReference>
<evidence type="ECO:0000256" key="5">
    <source>
        <dbReference type="ARBA" id="ARBA00023163"/>
    </source>
</evidence>
<evidence type="ECO:0000259" key="8">
    <source>
        <dbReference type="PROSITE" id="PS50280"/>
    </source>
</evidence>
<dbReference type="AlphaFoldDB" id="A0ABD3QJD0"/>
<dbReference type="PANTHER" id="PTHR45747">
    <property type="entry name" value="HISTONE-LYSINE N-METHYLTRANSFERASE E(Z)"/>
    <property type="match status" value="1"/>
</dbReference>
<keyword evidence="3" id="KW-0949">S-adenosyl-L-methionine</keyword>
<evidence type="ECO:0000256" key="6">
    <source>
        <dbReference type="ARBA" id="ARBA00048568"/>
    </source>
</evidence>
<feature type="compositionally biased region" description="Low complexity" evidence="7">
    <location>
        <begin position="38"/>
        <end position="48"/>
    </location>
</feature>
<comment type="catalytic activity">
    <reaction evidence="6">
        <text>L-lysyl(27)-[histone H3] + 3 S-adenosyl-L-methionine = N(6),N(6),N(6)-trimethyl-L-lysyl(27)-[histone H3] + 3 S-adenosyl-L-homocysteine + 3 H(+)</text>
        <dbReference type="Rhea" id="RHEA:60292"/>
        <dbReference type="Rhea" id="RHEA-COMP:15535"/>
        <dbReference type="Rhea" id="RHEA-COMP:15548"/>
        <dbReference type="ChEBI" id="CHEBI:15378"/>
        <dbReference type="ChEBI" id="CHEBI:29969"/>
        <dbReference type="ChEBI" id="CHEBI:57856"/>
        <dbReference type="ChEBI" id="CHEBI:59789"/>
        <dbReference type="ChEBI" id="CHEBI:61961"/>
        <dbReference type="EC" id="2.1.1.356"/>
    </reaction>
</comment>